<evidence type="ECO:0000256" key="17">
    <source>
        <dbReference type="ARBA" id="ARBA00033059"/>
    </source>
</evidence>
<comment type="catalytic activity">
    <reaction evidence="1">
        <text>Hydrolysis of the 6-sulfate groups of the N-acetyl-D-galactosamine 6-sulfate units of chondroitin sulfate and of the D-galactose 6-sulfate units of keratan sulfate.</text>
        <dbReference type="EC" id="3.1.6.4"/>
    </reaction>
</comment>
<name>H2YV44_CIOSA</name>
<dbReference type="InterPro" id="IPR000917">
    <property type="entry name" value="Sulfatase_N"/>
</dbReference>
<dbReference type="InterPro" id="IPR024607">
    <property type="entry name" value="Sulfatase_CS"/>
</dbReference>
<evidence type="ECO:0000256" key="8">
    <source>
        <dbReference type="ARBA" id="ARBA00022723"/>
    </source>
</evidence>
<evidence type="ECO:0000256" key="9">
    <source>
        <dbReference type="ARBA" id="ARBA00022729"/>
    </source>
</evidence>
<dbReference type="InParanoid" id="H2YV44"/>
<reference evidence="19" key="2">
    <citation type="submission" date="2025-08" db="UniProtKB">
        <authorList>
            <consortium name="Ensembl"/>
        </authorList>
    </citation>
    <scope>IDENTIFICATION</scope>
</reference>
<evidence type="ECO:0000256" key="6">
    <source>
        <dbReference type="ARBA" id="ARBA00012117"/>
    </source>
</evidence>
<dbReference type="Pfam" id="PF00884">
    <property type="entry name" value="Sulfatase"/>
    <property type="match status" value="1"/>
</dbReference>
<keyword evidence="12" id="KW-1015">Disulfide bond</keyword>
<dbReference type="Ensembl" id="ENSCSAVT00000009321.1">
    <property type="protein sequence ID" value="ENSCSAVP00000009204.1"/>
    <property type="gene ID" value="ENSCSAVG00000005424.1"/>
</dbReference>
<evidence type="ECO:0000313" key="20">
    <source>
        <dbReference type="Proteomes" id="UP000007875"/>
    </source>
</evidence>
<dbReference type="GO" id="GO:0005764">
    <property type="term" value="C:lysosome"/>
    <property type="evidence" value="ECO:0007669"/>
    <property type="project" value="UniProtKB-SubCell"/>
</dbReference>
<dbReference type="Proteomes" id="UP000007875">
    <property type="component" value="Unassembled WGS sequence"/>
</dbReference>
<keyword evidence="13" id="KW-0325">Glycoprotein</keyword>
<dbReference type="eggNOG" id="KOG3867">
    <property type="taxonomic scope" value="Eukaryota"/>
</dbReference>
<comment type="subcellular location">
    <subcellularLocation>
        <location evidence="3">Lysosome</location>
    </subcellularLocation>
</comment>
<dbReference type="FunFam" id="3.40.720.10:FF:000021">
    <property type="entry name" value="Galactosamine (N-acetyl)-6-sulfatase"/>
    <property type="match status" value="1"/>
</dbReference>
<evidence type="ECO:0000256" key="3">
    <source>
        <dbReference type="ARBA" id="ARBA00004371"/>
    </source>
</evidence>
<dbReference type="PANTHER" id="PTHR42693:SF47">
    <property type="entry name" value="N-ACETYLGALACTOSAMINE-6-SULFATASE"/>
    <property type="match status" value="1"/>
</dbReference>
<protein>
    <recommendedName>
        <fullName evidence="7">N-acetylgalactosamine-6-sulfatase</fullName>
        <ecNumber evidence="6">3.1.6.4</ecNumber>
    </recommendedName>
    <alternativeName>
        <fullName evidence="17">Chondroitinsulfatase</fullName>
    </alternativeName>
    <alternativeName>
        <fullName evidence="15">Galactose-6-sulfate sulfatase</fullName>
    </alternativeName>
    <alternativeName>
        <fullName evidence="16">N-acetylgalactosamine-6-sulfate sulfatase</fullName>
    </alternativeName>
</protein>
<dbReference type="AlphaFoldDB" id="H2YV44"/>
<evidence type="ECO:0000256" key="1">
    <source>
        <dbReference type="ARBA" id="ARBA00000027"/>
    </source>
</evidence>
<evidence type="ECO:0000256" key="2">
    <source>
        <dbReference type="ARBA" id="ARBA00001913"/>
    </source>
</evidence>
<feature type="domain" description="Sulfatase N-terminal" evidence="18">
    <location>
        <begin position="6"/>
        <end position="332"/>
    </location>
</feature>
<dbReference type="PROSITE" id="PS00523">
    <property type="entry name" value="SULFATASE_1"/>
    <property type="match status" value="1"/>
</dbReference>
<dbReference type="GO" id="GO:0043890">
    <property type="term" value="F:N-acetylgalactosamine-6-sulfatase activity"/>
    <property type="evidence" value="ECO:0007669"/>
    <property type="project" value="UniProtKB-EC"/>
</dbReference>
<dbReference type="FunCoup" id="H2YV44">
    <property type="interactions" value="2"/>
</dbReference>
<dbReference type="EC" id="3.1.6.4" evidence="6"/>
<evidence type="ECO:0000256" key="16">
    <source>
        <dbReference type="ARBA" id="ARBA00032952"/>
    </source>
</evidence>
<comment type="subunit">
    <text evidence="5">Homodimer.</text>
</comment>
<comment type="cofactor">
    <cofactor evidence="2">
        <name>Ca(2+)</name>
        <dbReference type="ChEBI" id="CHEBI:29108"/>
    </cofactor>
</comment>
<keyword evidence="8" id="KW-0479">Metal-binding</keyword>
<keyword evidence="11" id="KW-0106">Calcium</keyword>
<dbReference type="GO" id="GO:0046872">
    <property type="term" value="F:metal ion binding"/>
    <property type="evidence" value="ECO:0007669"/>
    <property type="project" value="UniProtKB-KW"/>
</dbReference>
<evidence type="ECO:0000256" key="13">
    <source>
        <dbReference type="ARBA" id="ARBA00023180"/>
    </source>
</evidence>
<evidence type="ECO:0000256" key="11">
    <source>
        <dbReference type="ARBA" id="ARBA00022837"/>
    </source>
</evidence>
<dbReference type="PANTHER" id="PTHR42693">
    <property type="entry name" value="ARYLSULFATASE FAMILY MEMBER"/>
    <property type="match status" value="1"/>
</dbReference>
<accession>H2YV44</accession>
<dbReference type="Pfam" id="PF14707">
    <property type="entry name" value="Sulfatase_C"/>
    <property type="match status" value="1"/>
</dbReference>
<dbReference type="Gene3D" id="3.30.1120.10">
    <property type="match status" value="1"/>
</dbReference>
<evidence type="ECO:0000313" key="19">
    <source>
        <dbReference type="Ensembl" id="ENSCSAVP00000009204.1"/>
    </source>
</evidence>
<evidence type="ECO:0000256" key="5">
    <source>
        <dbReference type="ARBA" id="ARBA00011738"/>
    </source>
</evidence>
<evidence type="ECO:0000256" key="15">
    <source>
        <dbReference type="ARBA" id="ARBA00030478"/>
    </source>
</evidence>
<keyword evidence="9" id="KW-0732">Signal</keyword>
<dbReference type="InterPro" id="IPR050738">
    <property type="entry name" value="Sulfatase"/>
</dbReference>
<reference evidence="19" key="3">
    <citation type="submission" date="2025-09" db="UniProtKB">
        <authorList>
            <consortium name="Ensembl"/>
        </authorList>
    </citation>
    <scope>IDENTIFICATION</scope>
</reference>
<dbReference type="OMA" id="VIVQQHK"/>
<dbReference type="FunFam" id="3.30.1120.10:FF:000004">
    <property type="entry name" value="Galactosamine (N-acetyl)-6-sulfatase"/>
    <property type="match status" value="1"/>
</dbReference>
<evidence type="ECO:0000256" key="14">
    <source>
        <dbReference type="ARBA" id="ARBA00023228"/>
    </source>
</evidence>
<evidence type="ECO:0000259" key="18">
    <source>
        <dbReference type="Pfam" id="PF00884"/>
    </source>
</evidence>
<keyword evidence="10" id="KW-0378">Hydrolase</keyword>
<sequence>AKSAKPNIIFMLMDDMGWGDLGINGEPSMETTNLDQMAKEGMLFTDFYSANPLCSPSRAAMLTGRLPIRNGFYTSNYHGHNGYTPQNIVGGIPDNELLISELLQNAGYTNKLIGKWHLGHQQQYLPLKHGFHEWFGSPNCHFGPYDDKTTPNIPVYNNTEMAGRWYYEEFTIEEHKYFSNMTQYYIEEALEFIERMSSEEKPFFLYWAPDATHSPVYSSAMFKGASRRGPYGDAVMELDYGVGKIINLLKSLGLDQNTLVFFSSDNGAAMIGSAFENGSNGPFLCGKQTTFEGGIREPTIAWGPGFVKPGQVSQQVGSLMDWFTTALHLANIPVPDDRFIDGMNLLPVLSGDNSFDRPIFHYRGNTLFAVRYGMHKAHYWTWTNSWEEYNKGITFCRGEYIANVTTHEQVNRTLDPVVFQLGRDPGEKYSMKSSLSEYKEVVANMKTIVNKHLETLKPGTPQFDWCDDAVMNWAPNGCEKLNKCLPKPKSNLQKCVWPH</sequence>
<dbReference type="STRING" id="51511.ENSCSAVP00000009204"/>
<evidence type="ECO:0000256" key="10">
    <source>
        <dbReference type="ARBA" id="ARBA00022801"/>
    </source>
</evidence>
<evidence type="ECO:0000256" key="12">
    <source>
        <dbReference type="ARBA" id="ARBA00023157"/>
    </source>
</evidence>
<dbReference type="Gene3D" id="3.40.720.10">
    <property type="entry name" value="Alkaline Phosphatase, subunit A"/>
    <property type="match status" value="1"/>
</dbReference>
<dbReference type="InterPro" id="IPR017850">
    <property type="entry name" value="Alkaline_phosphatase_core_sf"/>
</dbReference>
<comment type="similarity">
    <text evidence="4">Belongs to the sulfatase family.</text>
</comment>
<evidence type="ECO:0000256" key="4">
    <source>
        <dbReference type="ARBA" id="ARBA00008779"/>
    </source>
</evidence>
<organism evidence="19 20">
    <name type="scientific">Ciona savignyi</name>
    <name type="common">Pacific transparent sea squirt</name>
    <dbReference type="NCBI Taxonomy" id="51511"/>
    <lineage>
        <taxon>Eukaryota</taxon>
        <taxon>Metazoa</taxon>
        <taxon>Chordata</taxon>
        <taxon>Tunicata</taxon>
        <taxon>Ascidiacea</taxon>
        <taxon>Phlebobranchia</taxon>
        <taxon>Cionidae</taxon>
        <taxon>Ciona</taxon>
    </lineage>
</organism>
<keyword evidence="20" id="KW-1185">Reference proteome</keyword>
<dbReference type="GO" id="GO:0004065">
    <property type="term" value="F:arylsulfatase activity"/>
    <property type="evidence" value="ECO:0007669"/>
    <property type="project" value="TreeGrafter"/>
</dbReference>
<reference evidence="20" key="1">
    <citation type="submission" date="2003-08" db="EMBL/GenBank/DDBJ databases">
        <authorList>
            <person name="Birren B."/>
            <person name="Nusbaum C."/>
            <person name="Abebe A."/>
            <person name="Abouelleil A."/>
            <person name="Adekoya E."/>
            <person name="Ait-zahra M."/>
            <person name="Allen N."/>
            <person name="Allen T."/>
            <person name="An P."/>
            <person name="Anderson M."/>
            <person name="Anderson S."/>
            <person name="Arachchi H."/>
            <person name="Armbruster J."/>
            <person name="Bachantsang P."/>
            <person name="Baldwin J."/>
            <person name="Barry A."/>
            <person name="Bayul T."/>
            <person name="Blitshsteyn B."/>
            <person name="Bloom T."/>
            <person name="Blye J."/>
            <person name="Boguslavskiy L."/>
            <person name="Borowsky M."/>
            <person name="Boukhgalter B."/>
            <person name="Brunache A."/>
            <person name="Butler J."/>
            <person name="Calixte N."/>
            <person name="Calvo S."/>
            <person name="Camarata J."/>
            <person name="Campo K."/>
            <person name="Chang J."/>
            <person name="Cheshatsang Y."/>
            <person name="Citroen M."/>
            <person name="Collymore A."/>
            <person name="Considine T."/>
            <person name="Cook A."/>
            <person name="Cooke P."/>
            <person name="Corum B."/>
            <person name="Cuomo C."/>
            <person name="David R."/>
            <person name="Dawoe T."/>
            <person name="Degray S."/>
            <person name="Dodge S."/>
            <person name="Dooley K."/>
            <person name="Dorje P."/>
            <person name="Dorjee K."/>
            <person name="Dorris L."/>
            <person name="Duffey N."/>
            <person name="Dupes A."/>
            <person name="Elkins T."/>
            <person name="Engels R."/>
            <person name="Erickson J."/>
            <person name="Farina A."/>
            <person name="Faro S."/>
            <person name="Ferreira P."/>
            <person name="Fischer H."/>
            <person name="Fitzgerald M."/>
            <person name="Foley K."/>
            <person name="Gage D."/>
            <person name="Galagan J."/>
            <person name="Gearin G."/>
            <person name="Gnerre S."/>
            <person name="Gnirke A."/>
            <person name="Goyette A."/>
            <person name="Graham J."/>
            <person name="Grandbois E."/>
            <person name="Gyaltsen K."/>
            <person name="Hafez N."/>
            <person name="Hagopian D."/>
            <person name="Hagos B."/>
            <person name="Hall J."/>
            <person name="Hatcher B."/>
            <person name="Heller A."/>
            <person name="Higgins H."/>
            <person name="Honan T."/>
            <person name="Horn A."/>
            <person name="Houde N."/>
            <person name="Hughes L."/>
            <person name="Hulme W."/>
            <person name="Husby E."/>
            <person name="Iliev I."/>
            <person name="Jaffe D."/>
            <person name="Jones C."/>
            <person name="Kamal M."/>
            <person name="Kamat A."/>
            <person name="Kamvysselis M."/>
            <person name="Karlsson E."/>
            <person name="Kells C."/>
            <person name="Kieu A."/>
            <person name="Kisner P."/>
            <person name="Kodira C."/>
            <person name="Kulbokas E."/>
            <person name="Labutti K."/>
            <person name="Lama D."/>
            <person name="Landers T."/>
            <person name="Leger J."/>
            <person name="Levine S."/>
            <person name="Lewis D."/>
            <person name="Lewis T."/>
            <person name="Lindblad-toh K."/>
            <person name="Liu X."/>
            <person name="Lokyitsang T."/>
            <person name="Lokyitsang Y."/>
            <person name="Lucien O."/>
            <person name="Lui A."/>
            <person name="Ma L.J."/>
            <person name="Mabbitt R."/>
            <person name="Macdonald J."/>
            <person name="Maclean C."/>
            <person name="Major J."/>
            <person name="Manning J."/>
            <person name="Marabella R."/>
            <person name="Maru K."/>
            <person name="Matthews C."/>
            <person name="Mauceli E."/>
            <person name="Mccarthy M."/>
            <person name="Mcdonough S."/>
            <person name="Mcghee T."/>
            <person name="Meldrim J."/>
            <person name="Meneus L."/>
            <person name="Mesirov J."/>
            <person name="Mihalev A."/>
            <person name="Mihova T."/>
            <person name="Mikkelsen T."/>
            <person name="Mlenga V."/>
            <person name="Moru K."/>
            <person name="Mozes J."/>
            <person name="Mulrain L."/>
            <person name="Munson G."/>
            <person name="Naylor J."/>
            <person name="Newes C."/>
            <person name="Nguyen C."/>
            <person name="Nguyen N."/>
            <person name="Nguyen T."/>
            <person name="Nicol R."/>
            <person name="Nielsen C."/>
            <person name="Nizzari M."/>
            <person name="Norbu C."/>
            <person name="Norbu N."/>
            <person name="O'donnell P."/>
            <person name="Okoawo O."/>
            <person name="O'leary S."/>
            <person name="Omotosho B."/>
            <person name="O'neill K."/>
            <person name="Osman S."/>
            <person name="Parker S."/>
            <person name="Perrin D."/>
            <person name="Phunkhang P."/>
            <person name="Piqani B."/>
            <person name="Purcell S."/>
            <person name="Rachupka T."/>
            <person name="Ramasamy U."/>
            <person name="Rameau R."/>
            <person name="Ray V."/>
            <person name="Raymond C."/>
            <person name="Retta R."/>
            <person name="Richardson S."/>
            <person name="Rise C."/>
            <person name="Rodriguez J."/>
            <person name="Rogers J."/>
            <person name="Rogov P."/>
            <person name="Rutman M."/>
            <person name="Schupbach R."/>
            <person name="Seaman C."/>
            <person name="Settipalli S."/>
            <person name="Sharpe T."/>
            <person name="Sheridan J."/>
            <person name="Sherpa N."/>
            <person name="Shi J."/>
            <person name="Smirnov S."/>
            <person name="Smith C."/>
            <person name="Sougnez C."/>
            <person name="Spencer B."/>
            <person name="Stalker J."/>
            <person name="Stange-thomann N."/>
            <person name="Stavropoulos S."/>
            <person name="Stetson K."/>
            <person name="Stone C."/>
            <person name="Stone S."/>
            <person name="Stubbs M."/>
            <person name="Talamas J."/>
            <person name="Tchuinga P."/>
            <person name="Tenzing P."/>
            <person name="Tesfaye S."/>
            <person name="Theodore J."/>
            <person name="Thoulutsang Y."/>
            <person name="Topham K."/>
            <person name="Towey S."/>
            <person name="Tsamla T."/>
            <person name="Tsomo N."/>
            <person name="Vallee D."/>
            <person name="Vassiliev H."/>
            <person name="Venkataraman V."/>
            <person name="Vinson J."/>
            <person name="Vo A."/>
            <person name="Wade C."/>
            <person name="Wang S."/>
            <person name="Wangchuk T."/>
            <person name="Wangdi T."/>
            <person name="Whittaker C."/>
            <person name="Wilkinson J."/>
            <person name="Wu Y."/>
            <person name="Wyman D."/>
            <person name="Yadav S."/>
            <person name="Yang S."/>
            <person name="Yang X."/>
            <person name="Yeager S."/>
            <person name="Yee E."/>
            <person name="Young G."/>
            <person name="Zainoun J."/>
            <person name="Zembeck L."/>
            <person name="Zimmer A."/>
            <person name="Zody M."/>
            <person name="Lander E."/>
        </authorList>
    </citation>
    <scope>NUCLEOTIDE SEQUENCE [LARGE SCALE GENOMIC DNA]</scope>
</reference>
<evidence type="ECO:0000256" key="7">
    <source>
        <dbReference type="ARBA" id="ARBA00019527"/>
    </source>
</evidence>
<dbReference type="SUPFAM" id="SSF53649">
    <property type="entry name" value="Alkaline phosphatase-like"/>
    <property type="match status" value="1"/>
</dbReference>
<keyword evidence="14" id="KW-0458">Lysosome</keyword>
<proteinExistence type="inferred from homology"/>
<dbReference type="GeneTree" id="ENSGT00940000157787"/>